<gene>
    <name evidence="2" type="ORF">GEAM_0414</name>
</gene>
<dbReference type="RefSeq" id="WP_034787570.1">
    <property type="nucleotide sequence ID" value="NZ_JMPJ01000018.1"/>
</dbReference>
<proteinExistence type="predicted"/>
<dbReference type="Proteomes" id="UP000028640">
    <property type="component" value="Unassembled WGS sequence"/>
</dbReference>
<evidence type="ECO:0000313" key="3">
    <source>
        <dbReference type="Proteomes" id="UP000028640"/>
    </source>
</evidence>
<dbReference type="OrthoDB" id="5941093at2"/>
<comment type="caution">
    <text evidence="2">The sequence shown here is derived from an EMBL/GenBank/DDBJ whole genome shotgun (WGS) entry which is preliminary data.</text>
</comment>
<sequence>MVGQISGISFPPPRIASANGARVNQPAATPPQPSTRVTLSNASDELNAIYSISAQKLRTNTLNTGHSQLDVLMGANANQPISGAFQGLGKALLAQLKDNPSDFSAAVSSTKNVDASGTDKASAVALDIVTQSGVKVSVSLSRQQGGLVAEVTTTGGELTDKETDAIAGLADAFQSTLDGMSGKTPTVNVDGLTQFDTTQLKSVDLNADVRESGQSVQSLNFQSDLTQRALSYKDANGAFQLNTDLSHPELLGTLGQQDQALAAYDKQLSNAALRGYANQDMMSSFKSAFHALNSHYGSNEIDKSHQIITVTETNKAQSYLSGLADFSASFQQTDVKSNPYKDDEKDSFAYSFSQSSNLIDGVDGNRSKITQNTKSHLQASFHESLTAGTPLALSMLKSSQNYTYHQINEDSSTDTTLDFKKGLLATVGTSQTSHSLETVKTYNDALLVKETKTPNDHQESHQLKLLSESIKVKTK</sequence>
<accession>A0A085GP04</accession>
<dbReference type="EMBL" id="JMPJ01000018">
    <property type="protein sequence ID" value="KFC85449.1"/>
    <property type="molecule type" value="Genomic_DNA"/>
</dbReference>
<dbReference type="GeneID" id="78382910"/>
<dbReference type="eggNOG" id="ENOG502ZK76">
    <property type="taxonomic scope" value="Bacteria"/>
</dbReference>
<protein>
    <submittedName>
        <fullName evidence="2">Uncharacterized protein</fullName>
    </submittedName>
</protein>
<reference evidence="2 3" key="1">
    <citation type="submission" date="2014-05" db="EMBL/GenBank/DDBJ databases">
        <title>ATOL: Assembling a taxonomically balanced genome-scale reconstruction of the evolutionary history of the Enterobacteriaceae.</title>
        <authorList>
            <person name="Plunkett G.III."/>
            <person name="Neeno-Eckwall E.C."/>
            <person name="Glasner J.D."/>
            <person name="Perna N.T."/>
        </authorList>
    </citation>
    <scope>NUCLEOTIDE SEQUENCE [LARGE SCALE GENOMIC DNA]</scope>
    <source>
        <strain evidence="2 3">ATCC 33852</strain>
    </source>
</reference>
<feature type="region of interest" description="Disordered" evidence="1">
    <location>
        <begin position="16"/>
        <end position="37"/>
    </location>
</feature>
<dbReference type="AlphaFoldDB" id="A0A085GP04"/>
<organism evidence="2 3">
    <name type="scientific">Ewingella americana (strain ATCC 33852 / DSM 4580 / CCUG 14506 / JCM 5911 / LMG 7869 / NCTC 12157 / CDC 1468-78)</name>
    <dbReference type="NCBI Taxonomy" id="910964"/>
    <lineage>
        <taxon>Bacteria</taxon>
        <taxon>Pseudomonadati</taxon>
        <taxon>Pseudomonadota</taxon>
        <taxon>Gammaproteobacteria</taxon>
        <taxon>Enterobacterales</taxon>
        <taxon>Yersiniaceae</taxon>
        <taxon>Ewingella</taxon>
    </lineage>
</organism>
<name>A0A085GP04_EWIA3</name>
<evidence type="ECO:0000313" key="2">
    <source>
        <dbReference type="EMBL" id="KFC85449.1"/>
    </source>
</evidence>
<keyword evidence="3" id="KW-1185">Reference proteome</keyword>
<evidence type="ECO:0000256" key="1">
    <source>
        <dbReference type="SAM" id="MobiDB-lite"/>
    </source>
</evidence>